<comment type="caution">
    <text evidence="2">The sequence shown here is derived from an EMBL/GenBank/DDBJ whole genome shotgun (WGS) entry which is preliminary data.</text>
</comment>
<dbReference type="GO" id="GO:0047474">
    <property type="term" value="F:long-chain fatty acid--protein ligase activity"/>
    <property type="evidence" value="ECO:0007669"/>
    <property type="project" value="InterPro"/>
</dbReference>
<dbReference type="SUPFAM" id="SSF56801">
    <property type="entry name" value="Acetyl-CoA synthetase-like"/>
    <property type="match status" value="1"/>
</dbReference>
<dbReference type="AlphaFoldDB" id="A0A4R6SUG5"/>
<proteinExistence type="predicted"/>
<dbReference type="Proteomes" id="UP000295620">
    <property type="component" value="Unassembled WGS sequence"/>
</dbReference>
<dbReference type="GO" id="GO:0008218">
    <property type="term" value="P:bioluminescence"/>
    <property type="evidence" value="ECO:0007669"/>
    <property type="project" value="InterPro"/>
</dbReference>
<dbReference type="Gene3D" id="3.40.50.12780">
    <property type="entry name" value="N-terminal domain of ligase-like"/>
    <property type="match status" value="1"/>
</dbReference>
<accession>A0A4R6SUG5</accession>
<evidence type="ECO:0000313" key="2">
    <source>
        <dbReference type="EMBL" id="TDQ08603.1"/>
    </source>
</evidence>
<gene>
    <name evidence="2" type="ORF">ATK78_3119</name>
</gene>
<keyword evidence="3" id="KW-1185">Reference proteome</keyword>
<name>A0A4R6SUG5_9SPHI</name>
<dbReference type="EMBL" id="SNYC01000005">
    <property type="protein sequence ID" value="TDQ08603.1"/>
    <property type="molecule type" value="Genomic_DNA"/>
</dbReference>
<feature type="domain" description="Acyl-protein synthetase LuxE" evidence="1">
    <location>
        <begin position="22"/>
        <end position="332"/>
    </location>
</feature>
<evidence type="ECO:0000259" key="1">
    <source>
        <dbReference type="Pfam" id="PF04443"/>
    </source>
</evidence>
<protein>
    <submittedName>
        <fullName evidence="2">Acyl-protein synthetase LuxE</fullName>
    </submittedName>
</protein>
<reference evidence="2 3" key="1">
    <citation type="submission" date="2019-03" db="EMBL/GenBank/DDBJ databases">
        <title>Genomic Encyclopedia of Archaeal and Bacterial Type Strains, Phase II (KMG-II): from individual species to whole genera.</title>
        <authorList>
            <person name="Goeker M."/>
        </authorList>
    </citation>
    <scope>NUCLEOTIDE SEQUENCE [LARGE SCALE GENOMIC DNA]</scope>
    <source>
        <strain evidence="2 3">DSM 19035</strain>
    </source>
</reference>
<dbReference type="Pfam" id="PF04443">
    <property type="entry name" value="LuxE"/>
    <property type="match status" value="1"/>
</dbReference>
<sequence length="333" mass="37343">MCIFAAVKDLIPQVFSIDTPQSFEKVCLDVFNYQAENCAVYREYISHLGIVPQKITQSAQIPYLPVSFFKTHNIISNTDPVQIIFSSSGTTGMSQSQHLVTDVLVYEKSFNLAFEQFYGEIENTCFLALLPSYQERDGSSLIYMVDALIGKSRHPDSGYFLHNHTDLFEKLKALKLTNQKTILIGVTYALLDFVDQHHIDFPNLLVMETGGMKGKRKEMVREELHQTLQDGFGISAIHSEYGMTELLSQAYSFGNGIFNCPPWMKIQLRETNDPLSAAPIHKTGGINIIDLANINSCSFIATQDLGKIFPDGSFEVLGRFDNADIRGCNLLVN</sequence>
<dbReference type="InterPro" id="IPR007534">
    <property type="entry name" value="LuxE"/>
</dbReference>
<organism evidence="2 3">
    <name type="scientific">Pedobacter metabolipauper</name>
    <dbReference type="NCBI Taxonomy" id="425513"/>
    <lineage>
        <taxon>Bacteria</taxon>
        <taxon>Pseudomonadati</taxon>
        <taxon>Bacteroidota</taxon>
        <taxon>Sphingobacteriia</taxon>
        <taxon>Sphingobacteriales</taxon>
        <taxon>Sphingobacteriaceae</taxon>
        <taxon>Pedobacter</taxon>
    </lineage>
</organism>
<evidence type="ECO:0000313" key="3">
    <source>
        <dbReference type="Proteomes" id="UP000295620"/>
    </source>
</evidence>
<dbReference type="InterPro" id="IPR042099">
    <property type="entry name" value="ANL_N_sf"/>
</dbReference>